<keyword evidence="8" id="KW-1185">Reference proteome</keyword>
<feature type="domain" description="MADS-box" evidence="6">
    <location>
        <begin position="1"/>
        <end position="50"/>
    </location>
</feature>
<dbReference type="PANTHER" id="PTHR48019">
    <property type="entry name" value="SERUM RESPONSE FACTOR HOMOLOG"/>
    <property type="match status" value="1"/>
</dbReference>
<reference evidence="7 8" key="1">
    <citation type="submission" date="2024-02" db="EMBL/GenBank/DDBJ databases">
        <title>High-quality chromosome-scale genome assembly of Pensacola bahiagrass (Paspalum notatum Flugge var. saurae).</title>
        <authorList>
            <person name="Vega J.M."/>
            <person name="Podio M."/>
            <person name="Orjuela J."/>
            <person name="Siena L.A."/>
            <person name="Pessino S.C."/>
            <person name="Combes M.C."/>
            <person name="Mariac C."/>
            <person name="Albertini E."/>
            <person name="Pupilli F."/>
            <person name="Ortiz J.P.A."/>
            <person name="Leblanc O."/>
        </authorList>
    </citation>
    <scope>NUCLEOTIDE SEQUENCE [LARGE SCALE GENOMIC DNA]</scope>
    <source>
        <strain evidence="7">R1</strain>
        <tissue evidence="7">Leaf</tissue>
    </source>
</reference>
<dbReference type="GO" id="GO:0046983">
    <property type="term" value="F:protein dimerization activity"/>
    <property type="evidence" value="ECO:0007669"/>
    <property type="project" value="InterPro"/>
</dbReference>
<evidence type="ECO:0000256" key="4">
    <source>
        <dbReference type="ARBA" id="ARBA00023163"/>
    </source>
</evidence>
<dbReference type="SUPFAM" id="SSF55455">
    <property type="entry name" value="SRF-like"/>
    <property type="match status" value="1"/>
</dbReference>
<dbReference type="PROSITE" id="PS50066">
    <property type="entry name" value="MADS_BOX_2"/>
    <property type="match status" value="1"/>
</dbReference>
<accession>A0AAQ3TL56</accession>
<dbReference type="GO" id="GO:0000987">
    <property type="term" value="F:cis-regulatory region sequence-specific DNA binding"/>
    <property type="evidence" value="ECO:0007669"/>
    <property type="project" value="InterPro"/>
</dbReference>
<dbReference type="Proteomes" id="UP001341281">
    <property type="component" value="Chromosome 05"/>
</dbReference>
<evidence type="ECO:0000256" key="5">
    <source>
        <dbReference type="ARBA" id="ARBA00023242"/>
    </source>
</evidence>
<dbReference type="GO" id="GO:0045944">
    <property type="term" value="P:positive regulation of transcription by RNA polymerase II"/>
    <property type="evidence" value="ECO:0007669"/>
    <property type="project" value="InterPro"/>
</dbReference>
<dbReference type="AlphaFoldDB" id="A0AAQ3TL56"/>
<dbReference type="EMBL" id="CP144749">
    <property type="protein sequence ID" value="WVZ75138.1"/>
    <property type="molecule type" value="Genomic_DNA"/>
</dbReference>
<keyword evidence="3" id="KW-0238">DNA-binding</keyword>
<protein>
    <recommendedName>
        <fullName evidence="6">MADS-box domain-containing protein</fullName>
    </recommendedName>
</protein>
<name>A0AAQ3TL56_PASNO</name>
<comment type="subcellular location">
    <subcellularLocation>
        <location evidence="1">Nucleus</location>
    </subcellularLocation>
</comment>
<dbReference type="InterPro" id="IPR033897">
    <property type="entry name" value="SRF-like_MADS-box"/>
</dbReference>
<dbReference type="PRINTS" id="PR00404">
    <property type="entry name" value="MADSDOMAIN"/>
</dbReference>
<dbReference type="Pfam" id="PF00319">
    <property type="entry name" value="SRF-TF"/>
    <property type="match status" value="1"/>
</dbReference>
<dbReference type="GO" id="GO:0000981">
    <property type="term" value="F:DNA-binding transcription factor activity, RNA polymerase II-specific"/>
    <property type="evidence" value="ECO:0007669"/>
    <property type="project" value="InterPro"/>
</dbReference>
<evidence type="ECO:0000256" key="3">
    <source>
        <dbReference type="ARBA" id="ARBA00023125"/>
    </source>
</evidence>
<dbReference type="InterPro" id="IPR002100">
    <property type="entry name" value="TF_MADSbox"/>
</dbReference>
<proteinExistence type="predicted"/>
<evidence type="ECO:0000256" key="1">
    <source>
        <dbReference type="ARBA" id="ARBA00004123"/>
    </source>
</evidence>
<dbReference type="InterPro" id="IPR050142">
    <property type="entry name" value="MADS-box/MEF2_TF"/>
</dbReference>
<sequence>MARKKVTLQRITNDSVRRGTFKKRRMGLMKKASELATLCDVDTCIVVYGEGESRPEVWPADAAEAERVLARFKDVPELDQCKKMMDMEGLLRQRNDKIREQLLKAQRDNRERETAILLHDAIVGRRSGLVGLSAEDIASLGWMVENRLRVVREAIERRQLHGKGQGQHVDVAAATTLQLHLPQPSSLPSAGAGHWDVMQVMPHPQGWQMTGGDLGALVYNGFGGAGAGGDMLPQSSNMGVRFEGPDPAGQSFPSM</sequence>
<evidence type="ECO:0000313" key="7">
    <source>
        <dbReference type="EMBL" id="WVZ75138.1"/>
    </source>
</evidence>
<organism evidence="7 8">
    <name type="scientific">Paspalum notatum var. saurae</name>
    <dbReference type="NCBI Taxonomy" id="547442"/>
    <lineage>
        <taxon>Eukaryota</taxon>
        <taxon>Viridiplantae</taxon>
        <taxon>Streptophyta</taxon>
        <taxon>Embryophyta</taxon>
        <taxon>Tracheophyta</taxon>
        <taxon>Spermatophyta</taxon>
        <taxon>Magnoliopsida</taxon>
        <taxon>Liliopsida</taxon>
        <taxon>Poales</taxon>
        <taxon>Poaceae</taxon>
        <taxon>PACMAD clade</taxon>
        <taxon>Panicoideae</taxon>
        <taxon>Andropogonodae</taxon>
        <taxon>Paspaleae</taxon>
        <taxon>Paspalinae</taxon>
        <taxon>Paspalum</taxon>
    </lineage>
</organism>
<gene>
    <name evidence="7" type="ORF">U9M48_023225</name>
</gene>
<keyword evidence="4" id="KW-0804">Transcription</keyword>
<dbReference type="SMART" id="SM00432">
    <property type="entry name" value="MADS"/>
    <property type="match status" value="1"/>
</dbReference>
<keyword evidence="2" id="KW-0805">Transcription regulation</keyword>
<dbReference type="Gene3D" id="3.40.1810.10">
    <property type="entry name" value="Transcription factor, MADS-box"/>
    <property type="match status" value="1"/>
</dbReference>
<evidence type="ECO:0000259" key="6">
    <source>
        <dbReference type="PROSITE" id="PS50066"/>
    </source>
</evidence>
<dbReference type="InterPro" id="IPR036879">
    <property type="entry name" value="TF_MADSbox_sf"/>
</dbReference>
<keyword evidence="5" id="KW-0539">Nucleus</keyword>
<evidence type="ECO:0000313" key="8">
    <source>
        <dbReference type="Proteomes" id="UP001341281"/>
    </source>
</evidence>
<dbReference type="CDD" id="cd00266">
    <property type="entry name" value="MADS_SRF_like"/>
    <property type="match status" value="1"/>
</dbReference>
<evidence type="ECO:0000256" key="2">
    <source>
        <dbReference type="ARBA" id="ARBA00023015"/>
    </source>
</evidence>
<dbReference type="GO" id="GO:0005634">
    <property type="term" value="C:nucleus"/>
    <property type="evidence" value="ECO:0007669"/>
    <property type="project" value="UniProtKB-SubCell"/>
</dbReference>